<dbReference type="GO" id="GO:0030170">
    <property type="term" value="F:pyridoxal phosphate binding"/>
    <property type="evidence" value="ECO:0007669"/>
    <property type="project" value="InterPro"/>
</dbReference>
<evidence type="ECO:0000256" key="1">
    <source>
        <dbReference type="ARBA" id="ARBA00001933"/>
    </source>
</evidence>
<protein>
    <submittedName>
        <fullName evidence="9">PLP-dependent aminotransferase family protein</fullName>
    </submittedName>
</protein>
<dbReference type="AlphaFoldDB" id="A0A3D8X9X2"/>
<dbReference type="InterPro" id="IPR015421">
    <property type="entry name" value="PyrdxlP-dep_Trfase_major"/>
</dbReference>
<evidence type="ECO:0000313" key="9">
    <source>
        <dbReference type="EMBL" id="RDZ18886.1"/>
    </source>
</evidence>
<dbReference type="InterPro" id="IPR000524">
    <property type="entry name" value="Tscrpt_reg_HTH_GntR"/>
</dbReference>
<keyword evidence="3 9" id="KW-0032">Aminotransferase</keyword>
<dbReference type="CDD" id="cd07377">
    <property type="entry name" value="WHTH_GntR"/>
    <property type="match status" value="1"/>
</dbReference>
<dbReference type="InterPro" id="IPR036388">
    <property type="entry name" value="WH-like_DNA-bd_sf"/>
</dbReference>
<dbReference type="Pfam" id="PF00392">
    <property type="entry name" value="GntR"/>
    <property type="match status" value="1"/>
</dbReference>
<dbReference type="CDD" id="cd00609">
    <property type="entry name" value="AAT_like"/>
    <property type="match status" value="1"/>
</dbReference>
<evidence type="ECO:0000256" key="5">
    <source>
        <dbReference type="ARBA" id="ARBA00023015"/>
    </source>
</evidence>
<dbReference type="PANTHER" id="PTHR46577:SF1">
    <property type="entry name" value="HTH-TYPE TRANSCRIPTIONAL REGULATORY PROTEIN GABR"/>
    <property type="match status" value="1"/>
</dbReference>
<dbReference type="EMBL" id="PQWM01000004">
    <property type="protein sequence ID" value="RDZ18886.1"/>
    <property type="molecule type" value="Genomic_DNA"/>
</dbReference>
<dbReference type="RefSeq" id="WP_116071109.1">
    <property type="nucleotide sequence ID" value="NZ_CP187633.1"/>
</dbReference>
<comment type="caution">
    <text evidence="9">The sequence shown here is derived from an EMBL/GenBank/DDBJ whole genome shotgun (WGS) entry which is preliminary data.</text>
</comment>
<gene>
    <name evidence="9" type="ORF">C3744_00365</name>
</gene>
<evidence type="ECO:0000256" key="6">
    <source>
        <dbReference type="ARBA" id="ARBA00023125"/>
    </source>
</evidence>
<evidence type="ECO:0000256" key="3">
    <source>
        <dbReference type="ARBA" id="ARBA00022576"/>
    </source>
</evidence>
<dbReference type="InterPro" id="IPR015422">
    <property type="entry name" value="PyrdxlP-dep_Trfase_small"/>
</dbReference>
<accession>A0A3D8X9X2</accession>
<keyword evidence="7" id="KW-0804">Transcription</keyword>
<dbReference type="InterPro" id="IPR015424">
    <property type="entry name" value="PyrdxlP-dep_Trfase"/>
</dbReference>
<dbReference type="SMART" id="SM00345">
    <property type="entry name" value="HTH_GNTR"/>
    <property type="match status" value="1"/>
</dbReference>
<evidence type="ECO:0000259" key="8">
    <source>
        <dbReference type="PROSITE" id="PS50949"/>
    </source>
</evidence>
<evidence type="ECO:0000313" key="10">
    <source>
        <dbReference type="Proteomes" id="UP000256519"/>
    </source>
</evidence>
<dbReference type="PROSITE" id="PS50949">
    <property type="entry name" value="HTH_GNTR"/>
    <property type="match status" value="1"/>
</dbReference>
<dbReference type="GO" id="GO:0008483">
    <property type="term" value="F:transaminase activity"/>
    <property type="evidence" value="ECO:0007669"/>
    <property type="project" value="UniProtKB-KW"/>
</dbReference>
<evidence type="ECO:0000256" key="7">
    <source>
        <dbReference type="ARBA" id="ARBA00023163"/>
    </source>
</evidence>
<proteinExistence type="inferred from homology"/>
<dbReference type="InterPro" id="IPR051446">
    <property type="entry name" value="HTH_trans_reg/aminotransferase"/>
</dbReference>
<dbReference type="Gene3D" id="3.90.1150.10">
    <property type="entry name" value="Aspartate Aminotransferase, domain 1"/>
    <property type="match status" value="1"/>
</dbReference>
<sequence>MPVNSFENYPMSWKPDKRNLASPLYLSIASLLEYDILNGYLKPNTKLPPQRELADYLDVNLSTITRAFKSCEIKNLIYAVTGSGTFVAPNAGNTIFIADSETNKNYIEMGIIKPLDSFNIFVAEAIKSIANKSYLEKLLDYGDPLGIPYHRMAAKQWLQRFNMDIDVENICITSGVQNSFSLVLISLFQPGDKIAVDSYTYPNFIELANMLNIQLVPIVGDSTGMLPDQLDFVCKKTNIQGIYLSPSCNNPTAVTMGGKRRKDIAEVIRKHKLILLEDDTYSFLAPQNYLPISHFVPERFIYMHSVAKSISSGIRVGFIAFSNEFSEKIARGIFNVNIKTSALNAEVITELINTGTADKIISQKREVARERNLIYQKHFKVSNQYDNSLSFFQWLPLNHKYVPQQFEQKVLAQGIRVYHSYRFLVRQEETNQFIRIALTSAKDSNELEKGLCILKDFLLPT</sequence>
<dbReference type="GO" id="GO:0003700">
    <property type="term" value="F:DNA-binding transcription factor activity"/>
    <property type="evidence" value="ECO:0007669"/>
    <property type="project" value="InterPro"/>
</dbReference>
<keyword evidence="4" id="KW-0663">Pyridoxal phosphate</keyword>
<dbReference type="Gene3D" id="3.40.640.10">
    <property type="entry name" value="Type I PLP-dependent aspartate aminotransferase-like (Major domain)"/>
    <property type="match status" value="1"/>
</dbReference>
<dbReference type="Gene3D" id="1.10.10.10">
    <property type="entry name" value="Winged helix-like DNA-binding domain superfamily/Winged helix DNA-binding domain"/>
    <property type="match status" value="1"/>
</dbReference>
<dbReference type="SUPFAM" id="SSF53383">
    <property type="entry name" value="PLP-dependent transferases"/>
    <property type="match status" value="1"/>
</dbReference>
<keyword evidence="9" id="KW-0808">Transferase</keyword>
<comment type="cofactor">
    <cofactor evidence="1">
        <name>pyridoxal 5'-phosphate</name>
        <dbReference type="ChEBI" id="CHEBI:597326"/>
    </cofactor>
</comment>
<dbReference type="Pfam" id="PF00155">
    <property type="entry name" value="Aminotran_1_2"/>
    <property type="match status" value="1"/>
</dbReference>
<organism evidence="9 10">
    <name type="scientific">Priestia megaterium</name>
    <name type="common">Bacillus megaterium</name>
    <dbReference type="NCBI Taxonomy" id="1404"/>
    <lineage>
        <taxon>Bacteria</taxon>
        <taxon>Bacillati</taxon>
        <taxon>Bacillota</taxon>
        <taxon>Bacilli</taxon>
        <taxon>Bacillales</taxon>
        <taxon>Bacillaceae</taxon>
        <taxon>Priestia</taxon>
    </lineage>
</organism>
<dbReference type="InterPro" id="IPR036390">
    <property type="entry name" value="WH_DNA-bd_sf"/>
</dbReference>
<comment type="similarity">
    <text evidence="2">In the C-terminal section; belongs to the class-I pyridoxal-phosphate-dependent aminotransferase family.</text>
</comment>
<feature type="domain" description="HTH gntR-type" evidence="8">
    <location>
        <begin position="22"/>
        <end position="90"/>
    </location>
</feature>
<keyword evidence="5" id="KW-0805">Transcription regulation</keyword>
<dbReference type="SUPFAM" id="SSF46785">
    <property type="entry name" value="Winged helix' DNA-binding domain"/>
    <property type="match status" value="1"/>
</dbReference>
<evidence type="ECO:0000256" key="4">
    <source>
        <dbReference type="ARBA" id="ARBA00022898"/>
    </source>
</evidence>
<dbReference type="Proteomes" id="UP000256519">
    <property type="component" value="Unassembled WGS sequence"/>
</dbReference>
<dbReference type="PANTHER" id="PTHR46577">
    <property type="entry name" value="HTH-TYPE TRANSCRIPTIONAL REGULATORY PROTEIN GABR"/>
    <property type="match status" value="1"/>
</dbReference>
<dbReference type="GO" id="GO:0003677">
    <property type="term" value="F:DNA binding"/>
    <property type="evidence" value="ECO:0007669"/>
    <property type="project" value="UniProtKB-KW"/>
</dbReference>
<evidence type="ECO:0000256" key="2">
    <source>
        <dbReference type="ARBA" id="ARBA00005384"/>
    </source>
</evidence>
<reference evidence="9 10" key="1">
    <citation type="journal article" date="2018" name="Appl. Environ. Microbiol.">
        <title>Antimicrobial susceptibility testing and tentative epidemiological cut-off values of five Bacillus species relevant for use as animal feed additives or for plant protection.</title>
        <authorList>
            <person name="Agerso Y."/>
            <person name="Stuer-Lauridsen B."/>
            <person name="Bjerre K."/>
            <person name="Jensen M.G."/>
            <person name="Johansen E."/>
            <person name="Bennedsen M."/>
            <person name="Brockmann E."/>
            <person name="Nielsen B."/>
        </authorList>
    </citation>
    <scope>NUCLEOTIDE SEQUENCE [LARGE SCALE GENOMIC DNA]</scope>
    <source>
        <strain evidence="9 10">CHCC20162</strain>
    </source>
</reference>
<name>A0A3D8X9X2_PRIMG</name>
<keyword evidence="6" id="KW-0238">DNA-binding</keyword>
<dbReference type="InterPro" id="IPR004839">
    <property type="entry name" value="Aminotransferase_I/II_large"/>
</dbReference>